<evidence type="ECO:0000256" key="3">
    <source>
        <dbReference type="ARBA" id="ARBA00022475"/>
    </source>
</evidence>
<feature type="region of interest" description="Disordered" evidence="10">
    <location>
        <begin position="1"/>
        <end position="22"/>
    </location>
</feature>
<feature type="compositionally biased region" description="Basic residues" evidence="10">
    <location>
        <begin position="170"/>
        <end position="186"/>
    </location>
</feature>
<dbReference type="Pfam" id="PF03142">
    <property type="entry name" value="Chitin_synth_2"/>
    <property type="match status" value="1"/>
</dbReference>
<keyword evidence="3" id="KW-1003">Cell membrane</keyword>
<feature type="transmembrane region" description="Helical" evidence="11">
    <location>
        <begin position="248"/>
        <end position="270"/>
    </location>
</feature>
<evidence type="ECO:0000256" key="5">
    <source>
        <dbReference type="ARBA" id="ARBA00022679"/>
    </source>
</evidence>
<dbReference type="InterPro" id="IPR029044">
    <property type="entry name" value="Nucleotide-diphossugar_trans"/>
</dbReference>
<sequence>MSTISASVRLTERNDAETRQLRQSAADALQSYSVLALHSLADNETGTMASSSPPPPPVPSHGIPEPTLHPSNEVEVNESAQRTLQRSDSSTSRVQRKKSLVRPERERIDPSHRQYHYRQRAAEHASRDGPFAASNTGNAPIYTAGSEEGISSAIQLQQQQYATPPPPPPPRRRSLRDRVVPVRRGKSILGREDPDSHKERKQRSQATDAQVNNTAAPPVDRTPSISKPMHPMEKDVGYKEPKKWPSCWYMYSMVVSIWIPNFILSTFGVKEKPRQRAFREKIGLLSIILLICGAVGFLTFGFTQTVCPKPPLRFQIGYINSGYLIINGWAYQLATWEHPAIPGQTNTSTNPLYPPVNAGGMDASFLFQNVNQKCLNVITPKPGVNIGQSGNMVPTYFPCRLFNPNETIAPSYTTYSNYSGCHLTANERQQYSDFVRLGVPNNKGSRDKGGQVYYTWQDLTSKPNLVAFNGYVLNLNLLQSLPPTLFDTPANGLIQTMLASVAAKNYSGQDITRMVNSRRGTGNWPREAECLTDIIKVGFLDTETIGCFASDIVLYCSLVVILAVIGVKFGLAILFGWFLSWRLGNFGEEKSYRDRMKRNAEIEDWTEGIYEPARGIRPRNMSSFSYQEKRKSFLPQTSRFTQPEPMMFSERPTSPYIAASPVTARPGSPQPTSIRMSMSPPPTSPSPPFSPSPRLSPLQSPVQSRTRDSVGSMMALMPLGSSQDSNTSDSSSQNLSACPFPLSKYAVPLPSPDYKPFGFPLIPTICLVTCYSEGEEGLRTTIDSIATTDYPNSHKIILVVCDGVITGAGNSKSTPDICLGMMRNLLVPKEQTEPLSYVAVADGIHKHNMAKVFAGYYKYDDTTVDRRKQQRVPMITIVKCGTPIEANDRKPGNRGKRDSQVLLMNFLQKAMFDERMTSMEYEIFNSFWRLTNISADKYEICLMVDADTKIYPDSLSRMVSCMAKDPTIAGLCGETKIGNKTDSWVTMIQVFEYYIAHHQSKAFESVFGGVTCLPGCFCMYRIKAPKGPSGYWVPILANPDVIERYQENVVDTLHKKNLLLLGEDRYLSTLMLSTFPNRKMLFCPQAVCKTVVPDTFRILLSQRRRWINSTVHNLMELVMVRDLCGTFCFSMQFIVFMELVGTVALPAAISFTLFLIIRAIMGAPAEIPLILLALILGLPAVLIAMTSRKVIYVAWMLIYLLSLPIWNFLLPVWAYWHFDDFTWGETRRVVGAEKDTHHGDKFGEFDSSQIVMKRWTEFERDRRLKMLLQQQSDFAKVDKDDNIQA</sequence>
<evidence type="ECO:0000256" key="2">
    <source>
        <dbReference type="ARBA" id="ARBA00012543"/>
    </source>
</evidence>
<evidence type="ECO:0000256" key="6">
    <source>
        <dbReference type="ARBA" id="ARBA00022692"/>
    </source>
</evidence>
<evidence type="ECO:0000256" key="1">
    <source>
        <dbReference type="ARBA" id="ARBA00004651"/>
    </source>
</evidence>
<gene>
    <name evidence="13" type="ORF">INT44_005374</name>
</gene>
<evidence type="ECO:0000313" key="14">
    <source>
        <dbReference type="Proteomes" id="UP000612746"/>
    </source>
</evidence>
<keyword evidence="14" id="KW-1185">Reference proteome</keyword>
<feature type="compositionally biased region" description="Basic and acidic residues" evidence="10">
    <location>
        <begin position="10"/>
        <end position="20"/>
    </location>
</feature>
<protein>
    <recommendedName>
        <fullName evidence="2">chitin synthase</fullName>
        <ecNumber evidence="2">2.4.1.16</ecNumber>
    </recommendedName>
</protein>
<feature type="compositionally biased region" description="Low complexity" evidence="10">
    <location>
        <begin position="692"/>
        <end position="704"/>
    </location>
</feature>
<dbReference type="GO" id="GO:0004100">
    <property type="term" value="F:chitin synthase activity"/>
    <property type="evidence" value="ECO:0007669"/>
    <property type="project" value="UniProtKB-EC"/>
</dbReference>
<feature type="transmembrane region" description="Helical" evidence="11">
    <location>
        <begin position="1167"/>
        <end position="1185"/>
    </location>
</feature>
<dbReference type="EMBL" id="JAEPRA010000003">
    <property type="protein sequence ID" value="KAG2187684.1"/>
    <property type="molecule type" value="Genomic_DNA"/>
</dbReference>
<evidence type="ECO:0000256" key="11">
    <source>
        <dbReference type="SAM" id="Phobius"/>
    </source>
</evidence>
<feature type="transmembrane region" description="Helical" evidence="11">
    <location>
        <begin position="552"/>
        <end position="579"/>
    </location>
</feature>
<evidence type="ECO:0000256" key="7">
    <source>
        <dbReference type="ARBA" id="ARBA00022989"/>
    </source>
</evidence>
<comment type="subcellular location">
    <subcellularLocation>
        <location evidence="1">Cell membrane</location>
        <topology evidence="1">Multi-pass membrane protein</topology>
    </subcellularLocation>
</comment>
<dbReference type="CDD" id="cd04190">
    <property type="entry name" value="Chitin_synth_C"/>
    <property type="match status" value="1"/>
</dbReference>
<feature type="domain" description="Chitin synthase 4-like" evidence="12">
    <location>
        <begin position="452"/>
        <end position="539"/>
    </location>
</feature>
<dbReference type="InterPro" id="IPR004835">
    <property type="entry name" value="Chitin_synth"/>
</dbReference>
<feature type="transmembrane region" description="Helical" evidence="11">
    <location>
        <begin position="1139"/>
        <end position="1161"/>
    </location>
</feature>
<feature type="compositionally biased region" description="Polar residues" evidence="10">
    <location>
        <begin position="78"/>
        <end position="93"/>
    </location>
</feature>
<feature type="region of interest" description="Disordered" evidence="10">
    <location>
        <begin position="657"/>
        <end position="708"/>
    </location>
</feature>
<dbReference type="PANTHER" id="PTHR22914:SF16">
    <property type="entry name" value="CHITIN SYNTHASE 3"/>
    <property type="match status" value="1"/>
</dbReference>
<dbReference type="GO" id="GO:0005886">
    <property type="term" value="C:plasma membrane"/>
    <property type="evidence" value="ECO:0007669"/>
    <property type="project" value="UniProtKB-SubCell"/>
</dbReference>
<keyword evidence="8 11" id="KW-0472">Membrane</keyword>
<keyword evidence="5" id="KW-0808">Transferase</keyword>
<keyword evidence="4" id="KW-0328">Glycosyltransferase</keyword>
<evidence type="ECO:0000256" key="4">
    <source>
        <dbReference type="ARBA" id="ARBA00022676"/>
    </source>
</evidence>
<dbReference type="Gene3D" id="3.90.550.10">
    <property type="entry name" value="Spore Coat Polysaccharide Biosynthesis Protein SpsA, Chain A"/>
    <property type="match status" value="1"/>
</dbReference>
<dbReference type="GO" id="GO:0030428">
    <property type="term" value="C:cell septum"/>
    <property type="evidence" value="ECO:0007669"/>
    <property type="project" value="TreeGrafter"/>
</dbReference>
<dbReference type="EC" id="2.4.1.16" evidence="2"/>
<evidence type="ECO:0000256" key="9">
    <source>
        <dbReference type="ARBA" id="ARBA00023180"/>
    </source>
</evidence>
<dbReference type="SUPFAM" id="SSF53448">
    <property type="entry name" value="Nucleotide-diphospho-sugar transferases"/>
    <property type="match status" value="1"/>
</dbReference>
<dbReference type="Proteomes" id="UP000612746">
    <property type="component" value="Unassembled WGS sequence"/>
</dbReference>
<feature type="compositionally biased region" description="Pro residues" evidence="10">
    <location>
        <begin position="679"/>
        <end position="691"/>
    </location>
</feature>
<organism evidence="13 14">
    <name type="scientific">Umbelopsis vinacea</name>
    <dbReference type="NCBI Taxonomy" id="44442"/>
    <lineage>
        <taxon>Eukaryota</taxon>
        <taxon>Fungi</taxon>
        <taxon>Fungi incertae sedis</taxon>
        <taxon>Mucoromycota</taxon>
        <taxon>Mucoromycotina</taxon>
        <taxon>Umbelopsidomycetes</taxon>
        <taxon>Umbelopsidales</taxon>
        <taxon>Umbelopsidaceae</taxon>
        <taxon>Umbelopsis</taxon>
    </lineage>
</organism>
<dbReference type="Pfam" id="PF22997">
    <property type="entry name" value="CHS4"/>
    <property type="match status" value="1"/>
</dbReference>
<evidence type="ECO:0000259" key="12">
    <source>
        <dbReference type="Pfam" id="PF22997"/>
    </source>
</evidence>
<feature type="region of interest" description="Disordered" evidence="10">
    <location>
        <begin position="43"/>
        <end position="144"/>
    </location>
</feature>
<dbReference type="PANTHER" id="PTHR22914">
    <property type="entry name" value="CHITIN SYNTHASE"/>
    <property type="match status" value="1"/>
</dbReference>
<feature type="compositionally biased region" description="Basic and acidic residues" evidence="10">
    <location>
        <begin position="101"/>
        <end position="112"/>
    </location>
</feature>
<proteinExistence type="predicted"/>
<name>A0A8H7Q9H2_9FUNG</name>
<evidence type="ECO:0000313" key="13">
    <source>
        <dbReference type="EMBL" id="KAG2187684.1"/>
    </source>
</evidence>
<feature type="transmembrane region" description="Helical" evidence="11">
    <location>
        <begin position="1192"/>
        <end position="1216"/>
    </location>
</feature>
<keyword evidence="9" id="KW-0325">Glycoprotein</keyword>
<feature type="transmembrane region" description="Helical" evidence="11">
    <location>
        <begin position="282"/>
        <end position="302"/>
    </location>
</feature>
<feature type="region of interest" description="Disordered" evidence="10">
    <location>
        <begin position="158"/>
        <end position="236"/>
    </location>
</feature>
<accession>A0A8H7Q9H2</accession>
<evidence type="ECO:0000256" key="10">
    <source>
        <dbReference type="SAM" id="MobiDB-lite"/>
    </source>
</evidence>
<dbReference type="GO" id="GO:0006031">
    <property type="term" value="P:chitin biosynthetic process"/>
    <property type="evidence" value="ECO:0007669"/>
    <property type="project" value="TreeGrafter"/>
</dbReference>
<dbReference type="OrthoDB" id="370884at2759"/>
<feature type="compositionally biased region" description="Basic and acidic residues" evidence="10">
    <location>
        <begin position="189"/>
        <end position="198"/>
    </location>
</feature>
<evidence type="ECO:0000256" key="8">
    <source>
        <dbReference type="ARBA" id="ARBA00023136"/>
    </source>
</evidence>
<reference evidence="13" key="1">
    <citation type="submission" date="2020-12" db="EMBL/GenBank/DDBJ databases">
        <title>Metabolic potential, ecology and presence of endohyphal bacteria is reflected in genomic diversity of Mucoromycotina.</title>
        <authorList>
            <person name="Muszewska A."/>
            <person name="Okrasinska A."/>
            <person name="Steczkiewicz K."/>
            <person name="Drgas O."/>
            <person name="Orlowska M."/>
            <person name="Perlinska-Lenart U."/>
            <person name="Aleksandrzak-Piekarczyk T."/>
            <person name="Szatraj K."/>
            <person name="Zielenkiewicz U."/>
            <person name="Pilsyk S."/>
            <person name="Malc E."/>
            <person name="Mieczkowski P."/>
            <person name="Kruszewska J.S."/>
            <person name="Biernat P."/>
            <person name="Pawlowska J."/>
        </authorList>
    </citation>
    <scope>NUCLEOTIDE SEQUENCE</scope>
    <source>
        <strain evidence="13">WA0000051536</strain>
    </source>
</reference>
<keyword evidence="6 11" id="KW-0812">Transmembrane</keyword>
<dbReference type="InterPro" id="IPR054295">
    <property type="entry name" value="CHS4-like_dom"/>
</dbReference>
<keyword evidence="7 11" id="KW-1133">Transmembrane helix</keyword>
<feature type="compositionally biased region" description="Polar residues" evidence="10">
    <location>
        <begin position="204"/>
        <end position="215"/>
    </location>
</feature>
<comment type="caution">
    <text evidence="13">The sequence shown here is derived from an EMBL/GenBank/DDBJ whole genome shotgun (WGS) entry which is preliminary data.</text>
</comment>